<feature type="compositionally biased region" description="Basic and acidic residues" evidence="3">
    <location>
        <begin position="349"/>
        <end position="358"/>
    </location>
</feature>
<keyword evidence="2" id="KW-0539">Nucleus</keyword>
<evidence type="ECO:0000313" key="5">
    <source>
        <dbReference type="EnsemblMetazoa" id="AFUN001998-PA"/>
    </source>
</evidence>
<dbReference type="GO" id="GO:0006357">
    <property type="term" value="P:regulation of transcription by RNA polymerase II"/>
    <property type="evidence" value="ECO:0007669"/>
    <property type="project" value="TreeGrafter"/>
</dbReference>
<dbReference type="PANTHER" id="PTHR23110:SF109">
    <property type="entry name" value="FI07618P-RELATED"/>
    <property type="match status" value="1"/>
</dbReference>
<feature type="region of interest" description="Disordered" evidence="3">
    <location>
        <begin position="156"/>
        <end position="176"/>
    </location>
</feature>
<feature type="compositionally biased region" description="Polar residues" evidence="3">
    <location>
        <begin position="329"/>
        <end position="344"/>
    </location>
</feature>
<dbReference type="PANTHER" id="PTHR23110">
    <property type="entry name" value="BTB DOMAIN TRANSCRIPTION FACTOR"/>
    <property type="match status" value="1"/>
</dbReference>
<dbReference type="STRING" id="62324.A0A182R749"/>
<evidence type="ECO:0000256" key="3">
    <source>
        <dbReference type="SAM" id="MobiDB-lite"/>
    </source>
</evidence>
<evidence type="ECO:0000256" key="1">
    <source>
        <dbReference type="ARBA" id="ARBA00004123"/>
    </source>
</evidence>
<dbReference type="Pfam" id="PF00651">
    <property type="entry name" value="BTB"/>
    <property type="match status" value="1"/>
</dbReference>
<dbReference type="GO" id="GO:0005634">
    <property type="term" value="C:nucleus"/>
    <property type="evidence" value="ECO:0007669"/>
    <property type="project" value="UniProtKB-SubCell"/>
</dbReference>
<dbReference type="VEuPathDB" id="VectorBase:AFUN2_011555"/>
<dbReference type="InterPro" id="IPR000210">
    <property type="entry name" value="BTB/POZ_dom"/>
</dbReference>
<dbReference type="PROSITE" id="PS50097">
    <property type="entry name" value="BTB"/>
    <property type="match status" value="1"/>
</dbReference>
<dbReference type="SUPFAM" id="SSF54695">
    <property type="entry name" value="POZ domain"/>
    <property type="match status" value="1"/>
</dbReference>
<reference evidence="5" key="1">
    <citation type="submission" date="2020-05" db="UniProtKB">
        <authorList>
            <consortium name="EnsemblMetazoa"/>
        </authorList>
    </citation>
    <scope>IDENTIFICATION</scope>
    <source>
        <strain evidence="5">FUMOZ</strain>
    </source>
</reference>
<name>A0A182R749_ANOFN</name>
<dbReference type="SMART" id="SM00225">
    <property type="entry name" value="BTB"/>
    <property type="match status" value="1"/>
</dbReference>
<comment type="subcellular location">
    <subcellularLocation>
        <location evidence="1">Nucleus</location>
    </subcellularLocation>
</comment>
<dbReference type="Gene3D" id="3.30.710.10">
    <property type="entry name" value="Potassium Channel Kv1.1, Chain A"/>
    <property type="match status" value="1"/>
</dbReference>
<protein>
    <submittedName>
        <fullName evidence="5">BTB domain-containing protein</fullName>
    </submittedName>
</protein>
<feature type="domain" description="BTB" evidence="4">
    <location>
        <begin position="30"/>
        <end position="95"/>
    </location>
</feature>
<dbReference type="AlphaFoldDB" id="A0A182R749"/>
<organism evidence="5">
    <name type="scientific">Anopheles funestus</name>
    <name type="common">African malaria mosquito</name>
    <dbReference type="NCBI Taxonomy" id="62324"/>
    <lineage>
        <taxon>Eukaryota</taxon>
        <taxon>Metazoa</taxon>
        <taxon>Ecdysozoa</taxon>
        <taxon>Arthropoda</taxon>
        <taxon>Hexapoda</taxon>
        <taxon>Insecta</taxon>
        <taxon>Pterygota</taxon>
        <taxon>Neoptera</taxon>
        <taxon>Endopterygota</taxon>
        <taxon>Diptera</taxon>
        <taxon>Nematocera</taxon>
        <taxon>Culicoidea</taxon>
        <taxon>Culicidae</taxon>
        <taxon>Anophelinae</taxon>
        <taxon>Anopheles</taxon>
    </lineage>
</organism>
<dbReference type="InterPro" id="IPR051095">
    <property type="entry name" value="Dros_DevTransReg"/>
</dbReference>
<dbReference type="InterPro" id="IPR011333">
    <property type="entry name" value="SKP1/BTB/POZ_sf"/>
</dbReference>
<dbReference type="VEuPathDB" id="VectorBase:AFUN001998"/>
<accession>A0A182R749</accession>
<sequence length="388" mass="43028">MDRIVRIHNTQSVSKMFAALQTMRVEEYLVDVSIKCEKRTIRAHKLVLSLGSRFFKNTFRDRIADQVTIVLDNILYEDMVAIVDMMYTGIARVKLSQLKTLLAAAESLEVKGFNDLRQFLTDDGFDFERFEAISKINSANVAAESQYQQQPELHTPTINESVPTQPYQSKPNQISSTVNDDRVVQINAQQMASYPRSASANLPSVPNLLYYTNEANPPRCASVFVSNEATPLPSNSGNTFTATGSSINVEPSVNETPKVQASSTINATVRNDNGNIVYYPQNNPPFTQALVTFIDPNQGQVFINSAPPLYNYSMNPHTIQQPAFHAATEPTNSNTAPGSSNVRPTGSRPKRDLMSNTAQRHDVADVVVIDDDIEYISYDCGDDSNETV</sequence>
<evidence type="ECO:0000256" key="2">
    <source>
        <dbReference type="ARBA" id="ARBA00023242"/>
    </source>
</evidence>
<feature type="region of interest" description="Disordered" evidence="3">
    <location>
        <begin position="327"/>
        <end position="358"/>
    </location>
</feature>
<proteinExistence type="predicted"/>
<dbReference type="EnsemblMetazoa" id="AFUN001998-RA">
    <property type="protein sequence ID" value="AFUN001998-PA"/>
    <property type="gene ID" value="AFUN001998"/>
</dbReference>
<evidence type="ECO:0000259" key="4">
    <source>
        <dbReference type="PROSITE" id="PS50097"/>
    </source>
</evidence>